<dbReference type="GO" id="GO:0016705">
    <property type="term" value="F:oxidoreductase activity, acting on paired donors, with incorporation or reduction of molecular oxygen"/>
    <property type="evidence" value="ECO:0007669"/>
    <property type="project" value="InterPro"/>
</dbReference>
<organism evidence="4 5">
    <name type="scientific">Entomomonas asaccharolytica</name>
    <dbReference type="NCBI Taxonomy" id="2785331"/>
    <lineage>
        <taxon>Bacteria</taxon>
        <taxon>Pseudomonadati</taxon>
        <taxon>Pseudomonadota</taxon>
        <taxon>Gammaproteobacteria</taxon>
        <taxon>Pseudomonadales</taxon>
        <taxon>Pseudomonadaceae</taxon>
        <taxon>Entomomonas</taxon>
    </lineage>
</organism>
<dbReference type="SUPFAM" id="SSF51679">
    <property type="entry name" value="Bacterial luciferase-like"/>
    <property type="match status" value="1"/>
</dbReference>
<gene>
    <name evidence="4" type="ORF">JHT90_07940</name>
</gene>
<evidence type="ECO:0000259" key="3">
    <source>
        <dbReference type="Pfam" id="PF00296"/>
    </source>
</evidence>
<dbReference type="InterPro" id="IPR011251">
    <property type="entry name" value="Luciferase-like_dom"/>
</dbReference>
<comment type="similarity">
    <text evidence="1">To bacterial alkanal monooxygenase alpha and beta chains.</text>
</comment>
<dbReference type="PANTHER" id="PTHR30137:SF6">
    <property type="entry name" value="LUCIFERASE-LIKE MONOOXYGENASE"/>
    <property type="match status" value="1"/>
</dbReference>
<dbReference type="GO" id="GO:0005829">
    <property type="term" value="C:cytosol"/>
    <property type="evidence" value="ECO:0007669"/>
    <property type="project" value="TreeGrafter"/>
</dbReference>
<name>A0A974NCW7_9GAMM</name>
<dbReference type="EMBL" id="CP067393">
    <property type="protein sequence ID" value="QQP84361.1"/>
    <property type="molecule type" value="Genomic_DNA"/>
</dbReference>
<keyword evidence="5" id="KW-1185">Reference proteome</keyword>
<sequence length="329" mass="35925">MIPFSILDLCPILQNGSPAQAFADTVELAQHAEKLNFKRFWLAEHHNMPGIASAATPLVISLVASATKQIRVGSGGVMLPNHAPLVIAEQFGTLATLYPDRIDLGIGRAPGTDSLTASALRRNLETEIENFPEDVLELRYFLQPKQPNQKVAAIPGESTQIPIWLLGSSLFSSGLAADFSMPFAFASHFAPDLLLPAIDLYKSRFQPSSELAEPYIMAGVVVIVADTDEEAQYHFSSMQHQTAAIYRGSPIPLPPPNQDITSICSSIELASVQHSLAEAIVGSPETVQVKLERFIKKTQVNELIITSRIYEREARLNSLAKIAEIRDSL</sequence>
<dbReference type="NCBIfam" id="TIGR03558">
    <property type="entry name" value="oxido_grp_1"/>
    <property type="match status" value="1"/>
</dbReference>
<feature type="domain" description="Luciferase-like" evidence="3">
    <location>
        <begin position="15"/>
        <end position="293"/>
    </location>
</feature>
<dbReference type="InterPro" id="IPR050766">
    <property type="entry name" value="Bact_Lucif_Oxidored"/>
</dbReference>
<dbReference type="InterPro" id="IPR036661">
    <property type="entry name" value="Luciferase-like_sf"/>
</dbReference>
<dbReference type="RefSeq" id="WP_201090259.1">
    <property type="nucleotide sequence ID" value="NZ_CP067393.1"/>
</dbReference>
<dbReference type="KEGG" id="eaz:JHT90_07940"/>
<dbReference type="Gene3D" id="3.20.20.30">
    <property type="entry name" value="Luciferase-like domain"/>
    <property type="match status" value="1"/>
</dbReference>
<dbReference type="Proteomes" id="UP000595278">
    <property type="component" value="Chromosome"/>
</dbReference>
<dbReference type="AlphaFoldDB" id="A0A974NCW7"/>
<evidence type="ECO:0000256" key="2">
    <source>
        <dbReference type="ARBA" id="ARBA00074555"/>
    </source>
</evidence>
<accession>A0A974NCW7</accession>
<protein>
    <recommendedName>
        <fullName evidence="2">Luciferase-like monooxygenase</fullName>
    </recommendedName>
</protein>
<evidence type="ECO:0000313" key="5">
    <source>
        <dbReference type="Proteomes" id="UP000595278"/>
    </source>
</evidence>
<dbReference type="CDD" id="cd00347">
    <property type="entry name" value="Flavin_utilizing_monoxygenases"/>
    <property type="match status" value="2"/>
</dbReference>
<dbReference type="FunFam" id="3.20.20.30:FF:000002">
    <property type="entry name" value="LLM class flavin-dependent oxidoreductase"/>
    <property type="match status" value="1"/>
</dbReference>
<dbReference type="PANTHER" id="PTHR30137">
    <property type="entry name" value="LUCIFERASE-LIKE MONOOXYGENASE"/>
    <property type="match status" value="1"/>
</dbReference>
<proteinExistence type="predicted"/>
<dbReference type="InterPro" id="IPR019949">
    <property type="entry name" value="CmoO-like"/>
</dbReference>
<evidence type="ECO:0000313" key="4">
    <source>
        <dbReference type="EMBL" id="QQP84361.1"/>
    </source>
</evidence>
<evidence type="ECO:0000256" key="1">
    <source>
        <dbReference type="ARBA" id="ARBA00007789"/>
    </source>
</evidence>
<reference evidence="4 5" key="1">
    <citation type="submission" date="2021-01" db="EMBL/GenBank/DDBJ databases">
        <title>Entomomonas sp. F2A isolated from a house cricket (Acheta domesticus).</title>
        <authorList>
            <person name="Spergser J."/>
            <person name="Busse H.-J."/>
        </authorList>
    </citation>
    <scope>NUCLEOTIDE SEQUENCE [LARGE SCALE GENOMIC DNA]</scope>
    <source>
        <strain evidence="4 5">F2A</strain>
    </source>
</reference>
<dbReference type="Pfam" id="PF00296">
    <property type="entry name" value="Bac_luciferase"/>
    <property type="match status" value="1"/>
</dbReference>